<reference evidence="1" key="1">
    <citation type="submission" date="2023-10" db="EMBL/GenBank/DDBJ databases">
        <authorList>
            <person name="Chen Y."/>
            <person name="Shah S."/>
            <person name="Dougan E. K."/>
            <person name="Thang M."/>
            <person name="Chan C."/>
        </authorList>
    </citation>
    <scope>NUCLEOTIDE SEQUENCE [LARGE SCALE GENOMIC DNA]</scope>
</reference>
<keyword evidence="2" id="KW-1185">Reference proteome</keyword>
<accession>A0ABN9SAZ4</accession>
<comment type="caution">
    <text evidence="1">The sequence shown here is derived from an EMBL/GenBank/DDBJ whole genome shotgun (WGS) entry which is preliminary data.</text>
</comment>
<gene>
    <name evidence="1" type="ORF">PCOR1329_LOCUS28155</name>
</gene>
<evidence type="ECO:0008006" key="3">
    <source>
        <dbReference type="Google" id="ProtNLM"/>
    </source>
</evidence>
<protein>
    <recommendedName>
        <fullName evidence="3">KIF-binding protein</fullName>
    </recommendedName>
</protein>
<feature type="non-terminal residue" evidence="1">
    <location>
        <position position="476"/>
    </location>
</feature>
<name>A0ABN9SAZ4_9DINO</name>
<evidence type="ECO:0000313" key="2">
    <source>
        <dbReference type="Proteomes" id="UP001189429"/>
    </source>
</evidence>
<sequence length="476" mass="52654">ARDDALNCIFLPLIKKGHAATPQIKQLRAILANGRICKSGANQGVVDSREAALLRATVLDTLGDHSLETVARIRVDLAEFRKMQHGGFDKEWASFSREMDEIAFWCANKNQWRRAGQADMKEAPLMKERLEAADGIAEACAKASEHEREPLHGDLIETKMEPARLEDMFTKNCAPKEVADLFEETLSTVMERALRYNVAVKFATAEHCVEIFTAVGQIANHYFLTCKPASNEDVMGFDLVNFGANVELARELCDLADPAEENQRFHSLQGRLAFLSSIAEALDSCRAMSRIGSAVEQVTNDGGHCFSERLVKASIAAKARAAARSRQGVHENGFIPQKTFDASMRFAMQKVGDWIRKYQEADVEQDRIELQDAHASLAKLAFFFDDEEVGWKRGLSGDAGVDDALAQARRTVFLIKGLAAKTMTAIDDAEKCNNNLEDTAAKCTKDLLPIQQETVDKAIEGIRLANVPRFEAGAMQ</sequence>
<dbReference type="Proteomes" id="UP001189429">
    <property type="component" value="Unassembled WGS sequence"/>
</dbReference>
<evidence type="ECO:0000313" key="1">
    <source>
        <dbReference type="EMBL" id="CAK0829121.1"/>
    </source>
</evidence>
<organism evidence="1 2">
    <name type="scientific">Prorocentrum cordatum</name>
    <dbReference type="NCBI Taxonomy" id="2364126"/>
    <lineage>
        <taxon>Eukaryota</taxon>
        <taxon>Sar</taxon>
        <taxon>Alveolata</taxon>
        <taxon>Dinophyceae</taxon>
        <taxon>Prorocentrales</taxon>
        <taxon>Prorocentraceae</taxon>
        <taxon>Prorocentrum</taxon>
    </lineage>
</organism>
<proteinExistence type="predicted"/>
<dbReference type="EMBL" id="CAUYUJ010010335">
    <property type="protein sequence ID" value="CAK0829121.1"/>
    <property type="molecule type" value="Genomic_DNA"/>
</dbReference>
<feature type="non-terminal residue" evidence="1">
    <location>
        <position position="1"/>
    </location>
</feature>